<dbReference type="InterPro" id="IPR019787">
    <property type="entry name" value="Znf_PHD-finger"/>
</dbReference>
<evidence type="ECO:0000256" key="1">
    <source>
        <dbReference type="SAM" id="MobiDB-lite"/>
    </source>
</evidence>
<comment type="caution">
    <text evidence="2">The sequence shown here is derived from an EMBL/GenBank/DDBJ whole genome shotgun (WGS) entry which is preliminary data.</text>
</comment>
<name>A0A6S7IA52_PARCT</name>
<reference evidence="2" key="1">
    <citation type="submission" date="2020-04" db="EMBL/GenBank/DDBJ databases">
        <authorList>
            <person name="Alioto T."/>
            <person name="Alioto T."/>
            <person name="Gomez Garrido J."/>
        </authorList>
    </citation>
    <scope>NUCLEOTIDE SEQUENCE</scope>
    <source>
        <strain evidence="2">A484AB</strain>
    </source>
</reference>
<dbReference type="InterPro" id="IPR011011">
    <property type="entry name" value="Znf_FYVE_PHD"/>
</dbReference>
<proteinExistence type="predicted"/>
<gene>
    <name evidence="2" type="ORF">PACLA_8A060430</name>
</gene>
<dbReference type="PROSITE" id="PS01359">
    <property type="entry name" value="ZF_PHD_1"/>
    <property type="match status" value="1"/>
</dbReference>
<organism evidence="2 3">
    <name type="scientific">Paramuricea clavata</name>
    <name type="common">Red gorgonian</name>
    <name type="synonym">Violescent sea-whip</name>
    <dbReference type="NCBI Taxonomy" id="317549"/>
    <lineage>
        <taxon>Eukaryota</taxon>
        <taxon>Metazoa</taxon>
        <taxon>Cnidaria</taxon>
        <taxon>Anthozoa</taxon>
        <taxon>Octocorallia</taxon>
        <taxon>Malacalcyonacea</taxon>
        <taxon>Plexauridae</taxon>
        <taxon>Paramuricea</taxon>
    </lineage>
</organism>
<dbReference type="EMBL" id="CACRXK020008028">
    <property type="protein sequence ID" value="CAB4013803.1"/>
    <property type="molecule type" value="Genomic_DNA"/>
</dbReference>
<dbReference type="InterPro" id="IPR001965">
    <property type="entry name" value="Znf_PHD"/>
</dbReference>
<dbReference type="InterPro" id="IPR013083">
    <property type="entry name" value="Znf_RING/FYVE/PHD"/>
</dbReference>
<dbReference type="PROSITE" id="PS50016">
    <property type="entry name" value="ZF_PHD_2"/>
    <property type="match status" value="1"/>
</dbReference>
<feature type="region of interest" description="Disordered" evidence="1">
    <location>
        <begin position="906"/>
        <end position="932"/>
    </location>
</feature>
<feature type="compositionally biased region" description="Acidic residues" evidence="1">
    <location>
        <begin position="163"/>
        <end position="175"/>
    </location>
</feature>
<dbReference type="AlphaFoldDB" id="A0A6S7IA52"/>
<dbReference type="OrthoDB" id="5959788at2759"/>
<evidence type="ECO:0000313" key="2">
    <source>
        <dbReference type="EMBL" id="CAB4013803.1"/>
    </source>
</evidence>
<keyword evidence="3" id="KW-1185">Reference proteome</keyword>
<dbReference type="Gene3D" id="3.30.40.10">
    <property type="entry name" value="Zinc/RING finger domain, C3HC4 (zinc finger)"/>
    <property type="match status" value="1"/>
</dbReference>
<feature type="region of interest" description="Disordered" evidence="1">
    <location>
        <begin position="160"/>
        <end position="196"/>
    </location>
</feature>
<dbReference type="SUPFAM" id="SSF57903">
    <property type="entry name" value="FYVE/PHD zinc finger"/>
    <property type="match status" value="1"/>
</dbReference>
<dbReference type="InterPro" id="IPR019786">
    <property type="entry name" value="Zinc_finger_PHD-type_CS"/>
</dbReference>
<dbReference type="SMART" id="SM00249">
    <property type="entry name" value="PHD"/>
    <property type="match status" value="1"/>
</dbReference>
<evidence type="ECO:0000313" key="3">
    <source>
        <dbReference type="Proteomes" id="UP001152795"/>
    </source>
</evidence>
<dbReference type="Proteomes" id="UP001152795">
    <property type="component" value="Unassembled WGS sequence"/>
</dbReference>
<protein>
    <submittedName>
        <fullName evidence="2">Chromatin modification-related YNG2</fullName>
    </submittedName>
</protein>
<accession>A0A6S7IA52</accession>
<sequence>MTISSPHVRHYKASLARRKLLQMPLACIGVGRTEQGTYCLYLVEKQNLVDYSIFQTLLEKAALKPGVKEMSISKEEMSNILYLAETESQRELLKYVVVKATGLSNTKAKSFYGLSNVKERKEKVENALEKAISIRQSIEKIARLKDRALLSSFGIDCASDCDTSSESESESDSDNDSAIQKEPSQSSPDKITEPVVTDDEINPDFLTLNAKNNPVLDVNQALCILKECTFNWFELVSQLESRLNVSDDLVSNVLDELGNQLTSNNLGLSEMDQKIAEQSWQAYSLMKTYSDSSCSDDSIVSDSDESENEMWRKGIDDVLSADGKEMIKKRKEALKRKAVRETKRRIMEERFLKRRRSKKVSRILTQCPDIGKEIEQFVQDSGAGADAWRRTGVLTFDGNRKLKKKPTFKRIQKHLQEKYNTHISYGSVVQLCIARNKRRRSAARYKGVAKVLQKRSRKGFNAKFNPDEHWSCAFYATLNELEYKDGMAAMNIGRDDQAGFRLDTMTTHRLHGTLCVKGKEALTTRTDYTTRYPSTLQTTSYNFAETETVGELCAGVVKARGLHEKNPAQHLADLEMLSKKEELKPAFIDHMTNQLKKVQFIRVDGGHDEGPSHCEVQYWWTVWQLKTDAIVTIITCRNSGASFRNRVELQNGCLSLAHTNLFIPSTLNGSCLEGDGKINHEKMQENLSSAIDVYISRVSGAPCGSAQIELYRGANSTEHQKENDLVKIFLKGNKAEKQALEEEHPALYAKIKSIWELKKRHENKNVPSKYVFSLLCCYKKDCIHSLCKNGRPAINPTWYPGGPPLTYFPLPTKDPERPFGQENCSQCQSECAGHYLKPKLLVDKAINSEQPPSMQPPSDIILSVYKKYENIPPDDVVCATSEDVLLPVGETRMWFEHLHQVSLNRKKGAKKAASTRSKRKAKDKHPVPDDANEDVCASCGELEPPEEEDKDCTSAEVHWIACDGCLSWYHVQCCGLNSCEDVSSLSHWLCLNCKESWDPNA</sequence>